<dbReference type="AlphaFoldDB" id="A0A239F0B8"/>
<evidence type="ECO:0000256" key="1">
    <source>
        <dbReference type="SAM" id="MobiDB-lite"/>
    </source>
</evidence>
<dbReference type="EMBL" id="FZOR01000005">
    <property type="protein sequence ID" value="SNS50141.1"/>
    <property type="molecule type" value="Genomic_DNA"/>
</dbReference>
<dbReference type="Proteomes" id="UP000198318">
    <property type="component" value="Unassembled WGS sequence"/>
</dbReference>
<evidence type="ECO:0000313" key="3">
    <source>
        <dbReference type="Proteomes" id="UP000198318"/>
    </source>
</evidence>
<name>A0A239F0B8_9ACTN</name>
<sequence length="306" mass="34269">MGEGRHSINCENATQPKCVCKGCGGAEHGWPGAVRIASDPSGRKLTELVRAADKQWEGLARIRDADGEPTGKARRAAIKGALAAVTAWLHRDGDLRGQLEAIGEPLHRKPQDERRDGGGRRPRRRPRTPEEEREFVEAHVLPRLVKEFGTSRVAEFQARAVEAHFWCELFAQTVRALDEYRGLYERAKRFVVDALTAGNAPHSPLWASILPYQHMVHWAVDLVFELLPRAAGLPATEDVFELIWPTRVLACLMCKDPSEHPAVREYCLNPILRWGQARVREEVRQRMGWTFPDEWPGLGSGEAGAA</sequence>
<feature type="region of interest" description="Disordered" evidence="1">
    <location>
        <begin position="100"/>
        <end position="133"/>
    </location>
</feature>
<reference evidence="2 3" key="1">
    <citation type="submission" date="2017-06" db="EMBL/GenBank/DDBJ databases">
        <authorList>
            <person name="Kim H.J."/>
            <person name="Triplett B.A."/>
        </authorList>
    </citation>
    <scope>NUCLEOTIDE SEQUENCE [LARGE SCALE GENOMIC DNA]</scope>
    <source>
        <strain evidence="2 3">DSM 44715</strain>
    </source>
</reference>
<organism evidence="2 3">
    <name type="scientific">Actinomadura meyerae</name>
    <dbReference type="NCBI Taxonomy" id="240840"/>
    <lineage>
        <taxon>Bacteria</taxon>
        <taxon>Bacillati</taxon>
        <taxon>Actinomycetota</taxon>
        <taxon>Actinomycetes</taxon>
        <taxon>Streptosporangiales</taxon>
        <taxon>Thermomonosporaceae</taxon>
        <taxon>Actinomadura</taxon>
    </lineage>
</organism>
<protein>
    <submittedName>
        <fullName evidence="2">Uncharacterized protein</fullName>
    </submittedName>
</protein>
<keyword evidence="3" id="KW-1185">Reference proteome</keyword>
<accession>A0A239F0B8</accession>
<feature type="compositionally biased region" description="Basic and acidic residues" evidence="1">
    <location>
        <begin position="105"/>
        <end position="119"/>
    </location>
</feature>
<evidence type="ECO:0000313" key="2">
    <source>
        <dbReference type="EMBL" id="SNS50141.1"/>
    </source>
</evidence>
<dbReference type="RefSeq" id="WP_143227905.1">
    <property type="nucleotide sequence ID" value="NZ_FZOR01000005.1"/>
</dbReference>
<gene>
    <name evidence="2" type="ORF">SAMN05443665_100585</name>
</gene>
<proteinExistence type="predicted"/>
<dbReference type="OrthoDB" id="5147336at2"/>